<sequence>MSFLYVRNQFIPSYLTLLEQARSPLFSLPFSLCFCRPFPPFSFLLFLRWYRWDKWYNRASRGFALYHLKNASLKSGTDSATAVPPCTTFFKPNSLRWDVVTRASSACTTCPTLYHLFLRHSRLHSDTEDAGGKTVDSGFADLRQANLRLVFPVAAGQQAFCFLT</sequence>
<proteinExistence type="predicted"/>
<gene>
    <name evidence="1" type="ORF">NCTC6385_01373</name>
</gene>
<dbReference type="EMBL" id="UGWV01000002">
    <property type="protein sequence ID" value="SUF94487.1"/>
    <property type="molecule type" value="Genomic_DNA"/>
</dbReference>
<name>A0A7D8IVP9_SALER</name>
<dbReference type="AlphaFoldDB" id="A0A7D8IVP9"/>
<accession>A0A7D8IVP9</accession>
<evidence type="ECO:0000313" key="2">
    <source>
        <dbReference type="Proteomes" id="UP000254463"/>
    </source>
</evidence>
<organism evidence="1 2">
    <name type="scientific">Salmonella enterica</name>
    <name type="common">Salmonella choleraesuis</name>
    <dbReference type="NCBI Taxonomy" id="28901"/>
    <lineage>
        <taxon>Bacteria</taxon>
        <taxon>Pseudomonadati</taxon>
        <taxon>Pseudomonadota</taxon>
        <taxon>Gammaproteobacteria</taxon>
        <taxon>Enterobacterales</taxon>
        <taxon>Enterobacteriaceae</taxon>
        <taxon>Salmonella</taxon>
    </lineage>
</organism>
<evidence type="ECO:0000313" key="1">
    <source>
        <dbReference type="EMBL" id="SUF94487.1"/>
    </source>
</evidence>
<reference evidence="1 2" key="1">
    <citation type="submission" date="2018-06" db="EMBL/GenBank/DDBJ databases">
        <authorList>
            <consortium name="Pathogen Informatics"/>
            <person name="Doyle S."/>
        </authorList>
    </citation>
    <scope>NUCLEOTIDE SEQUENCE [LARGE SCALE GENOMIC DNA]</scope>
    <source>
        <strain evidence="1 2">NCTC6385</strain>
    </source>
</reference>
<dbReference type="Proteomes" id="UP000254463">
    <property type="component" value="Unassembled WGS sequence"/>
</dbReference>
<protein>
    <submittedName>
        <fullName evidence="1">Uncharacterized protein</fullName>
    </submittedName>
</protein>